<keyword evidence="2" id="KW-1185">Reference proteome</keyword>
<evidence type="ECO:0008006" key="3">
    <source>
        <dbReference type="Google" id="ProtNLM"/>
    </source>
</evidence>
<reference evidence="1 2" key="1">
    <citation type="submission" date="2024-07" db="EMBL/GenBank/DDBJ databases">
        <title>Section-level genome sequencing and comparative genomics of Aspergillus sections Usti and Cavernicolus.</title>
        <authorList>
            <consortium name="Lawrence Berkeley National Laboratory"/>
            <person name="Nybo J.L."/>
            <person name="Vesth T.C."/>
            <person name="Theobald S."/>
            <person name="Frisvad J.C."/>
            <person name="Larsen T.O."/>
            <person name="Kjaerboelling I."/>
            <person name="Rothschild-Mancinelli K."/>
            <person name="Lyhne E.K."/>
            <person name="Kogle M.E."/>
            <person name="Barry K."/>
            <person name="Clum A."/>
            <person name="Na H."/>
            <person name="Ledsgaard L."/>
            <person name="Lin J."/>
            <person name="Lipzen A."/>
            <person name="Kuo A."/>
            <person name="Riley R."/>
            <person name="Mondo S."/>
            <person name="Labutti K."/>
            <person name="Haridas S."/>
            <person name="Pangalinan J."/>
            <person name="Salamov A.A."/>
            <person name="Simmons B.A."/>
            <person name="Magnuson J.K."/>
            <person name="Chen J."/>
            <person name="Drula E."/>
            <person name="Henrissat B."/>
            <person name="Wiebenga A."/>
            <person name="Lubbers R.J."/>
            <person name="Gomes A.C."/>
            <person name="Makela M.R."/>
            <person name="Stajich J."/>
            <person name="Grigoriev I.V."/>
            <person name="Mortensen U.H."/>
            <person name="De Vries R.P."/>
            <person name="Baker S.E."/>
            <person name="Andersen M.R."/>
        </authorList>
    </citation>
    <scope>NUCLEOTIDE SEQUENCE [LARGE SCALE GENOMIC DNA]</scope>
    <source>
        <strain evidence="1 2">CBS 209.92</strain>
    </source>
</reference>
<evidence type="ECO:0000313" key="2">
    <source>
        <dbReference type="Proteomes" id="UP001610563"/>
    </source>
</evidence>
<protein>
    <recommendedName>
        <fullName evidence="3">Secreted protein</fullName>
    </recommendedName>
</protein>
<name>A0ABR4FXF5_9EURO</name>
<dbReference type="EMBL" id="JBFTWV010000093">
    <property type="protein sequence ID" value="KAL2787633.1"/>
    <property type="molecule type" value="Genomic_DNA"/>
</dbReference>
<proteinExistence type="predicted"/>
<gene>
    <name evidence="1" type="ORF">BJX66DRAFT_310547</name>
</gene>
<organism evidence="1 2">
    <name type="scientific">Aspergillus keveii</name>
    <dbReference type="NCBI Taxonomy" id="714993"/>
    <lineage>
        <taxon>Eukaryota</taxon>
        <taxon>Fungi</taxon>
        <taxon>Dikarya</taxon>
        <taxon>Ascomycota</taxon>
        <taxon>Pezizomycotina</taxon>
        <taxon>Eurotiomycetes</taxon>
        <taxon>Eurotiomycetidae</taxon>
        <taxon>Eurotiales</taxon>
        <taxon>Aspergillaceae</taxon>
        <taxon>Aspergillus</taxon>
        <taxon>Aspergillus subgen. Nidulantes</taxon>
    </lineage>
</organism>
<comment type="caution">
    <text evidence="1">The sequence shown here is derived from an EMBL/GenBank/DDBJ whole genome shotgun (WGS) entry which is preliminary data.</text>
</comment>
<accession>A0ABR4FXF5</accession>
<dbReference type="Proteomes" id="UP001610563">
    <property type="component" value="Unassembled WGS sequence"/>
</dbReference>
<sequence length="64" mass="6962">MKARVTASSCVSAWVARVSLAFASVSRILFRESWIGDVSCLMIYLEDDCSSSELPSTCCVPIRG</sequence>
<evidence type="ECO:0000313" key="1">
    <source>
        <dbReference type="EMBL" id="KAL2787633.1"/>
    </source>
</evidence>